<accession>A0ABQ5DW24</accession>
<reference evidence="2" key="2">
    <citation type="submission" date="2022-01" db="EMBL/GenBank/DDBJ databases">
        <authorList>
            <person name="Yamashiro T."/>
            <person name="Shiraishi A."/>
            <person name="Satake H."/>
            <person name="Nakayama K."/>
        </authorList>
    </citation>
    <scope>NUCLEOTIDE SEQUENCE</scope>
</reference>
<dbReference type="Proteomes" id="UP001151760">
    <property type="component" value="Unassembled WGS sequence"/>
</dbReference>
<evidence type="ECO:0000256" key="1">
    <source>
        <dbReference type="SAM" id="Phobius"/>
    </source>
</evidence>
<keyword evidence="1" id="KW-0812">Transmembrane</keyword>
<sequence length="277" mass="31071">MSITKEQQQALEDALVPREQRLRIENCNYRLSTTFKPKEPTFQVALDVLSLTPFYQAFLISAKIIFYGFALIFLARKKKFLDPPFERNVEYTFFIRKLGYTEIFMSLSDVLVDTPTSTLGEHLKNHPSTNVSVVSLGRYTTYYEFATGKVIPKPSIVTAILPRGKGLIPAPISFSTVNVRLKATAKVAKSGKKKLHAQGLETLSEISLFEADQRKVITKRSKTQFYSSHASGSGANKGTGRLHGVPRLYILSLDREELISWISQVDGGPMTVECKLE</sequence>
<name>A0ABQ5DW24_9ASTR</name>
<evidence type="ECO:0000313" key="3">
    <source>
        <dbReference type="Proteomes" id="UP001151760"/>
    </source>
</evidence>
<evidence type="ECO:0000313" key="2">
    <source>
        <dbReference type="EMBL" id="GJT43148.1"/>
    </source>
</evidence>
<dbReference type="EMBL" id="BQNB010015704">
    <property type="protein sequence ID" value="GJT43148.1"/>
    <property type="molecule type" value="Genomic_DNA"/>
</dbReference>
<protein>
    <submittedName>
        <fullName evidence="2">Uncharacterized protein</fullName>
    </submittedName>
</protein>
<keyword evidence="1" id="KW-0472">Membrane</keyword>
<reference evidence="2" key="1">
    <citation type="journal article" date="2022" name="Int. J. Mol. Sci.">
        <title>Draft Genome of Tanacetum Coccineum: Genomic Comparison of Closely Related Tanacetum-Family Plants.</title>
        <authorList>
            <person name="Yamashiro T."/>
            <person name="Shiraishi A."/>
            <person name="Nakayama K."/>
            <person name="Satake H."/>
        </authorList>
    </citation>
    <scope>NUCLEOTIDE SEQUENCE</scope>
</reference>
<keyword evidence="3" id="KW-1185">Reference proteome</keyword>
<keyword evidence="1" id="KW-1133">Transmembrane helix</keyword>
<proteinExistence type="predicted"/>
<feature type="transmembrane region" description="Helical" evidence="1">
    <location>
        <begin position="54"/>
        <end position="75"/>
    </location>
</feature>
<gene>
    <name evidence="2" type="ORF">Tco_0951863</name>
</gene>
<comment type="caution">
    <text evidence="2">The sequence shown here is derived from an EMBL/GenBank/DDBJ whole genome shotgun (WGS) entry which is preliminary data.</text>
</comment>
<organism evidence="2 3">
    <name type="scientific">Tanacetum coccineum</name>
    <dbReference type="NCBI Taxonomy" id="301880"/>
    <lineage>
        <taxon>Eukaryota</taxon>
        <taxon>Viridiplantae</taxon>
        <taxon>Streptophyta</taxon>
        <taxon>Embryophyta</taxon>
        <taxon>Tracheophyta</taxon>
        <taxon>Spermatophyta</taxon>
        <taxon>Magnoliopsida</taxon>
        <taxon>eudicotyledons</taxon>
        <taxon>Gunneridae</taxon>
        <taxon>Pentapetalae</taxon>
        <taxon>asterids</taxon>
        <taxon>campanulids</taxon>
        <taxon>Asterales</taxon>
        <taxon>Asteraceae</taxon>
        <taxon>Asteroideae</taxon>
        <taxon>Anthemideae</taxon>
        <taxon>Anthemidinae</taxon>
        <taxon>Tanacetum</taxon>
    </lineage>
</organism>